<reference evidence="5 6" key="2">
    <citation type="journal article" date="2016" name="Genome Announc.">
        <title>Genome Sequence of a Gram-Positive Diazotroph, Paenibacillus durus Type Strain ATCC 35681.</title>
        <authorList>
            <person name="Halim M.A."/>
            <person name="Rahman A.Y."/>
            <person name="Sim K.S."/>
            <person name="Yam H.C."/>
            <person name="Rahim A.A."/>
            <person name="Ghazali A.H."/>
            <person name="Najimudin N."/>
        </authorList>
    </citation>
    <scope>NUCLEOTIDE SEQUENCE [LARGE SCALE GENOMIC DNA]</scope>
    <source>
        <strain evidence="5 6">ATCC 35681</strain>
    </source>
</reference>
<dbReference type="InterPro" id="IPR050695">
    <property type="entry name" value="N-acetylmuramoyl_amidase_3"/>
</dbReference>
<dbReference type="AlphaFoldDB" id="A0A0F7FGE2"/>
<dbReference type="InterPro" id="IPR002508">
    <property type="entry name" value="MurNAc-LAA_cat"/>
</dbReference>
<dbReference type="SMART" id="SM00287">
    <property type="entry name" value="SH3b"/>
    <property type="match status" value="2"/>
</dbReference>
<protein>
    <recommendedName>
        <fullName evidence="4">SH3b domain-containing protein</fullName>
    </recommendedName>
</protein>
<dbReference type="Gene3D" id="2.30.30.40">
    <property type="entry name" value="SH3 Domains"/>
    <property type="match status" value="2"/>
</dbReference>
<dbReference type="EMBL" id="CP011114">
    <property type="protein sequence ID" value="AKG37853.1"/>
    <property type="molecule type" value="Genomic_DNA"/>
</dbReference>
<dbReference type="Proteomes" id="UP000034189">
    <property type="component" value="Chromosome"/>
</dbReference>
<name>A0A0F7FGE2_PAEDU</name>
<reference evidence="5 6" key="1">
    <citation type="submission" date="2015-03" db="EMBL/GenBank/DDBJ databases">
        <authorList>
            <person name="Abdul Halim M."/>
        </authorList>
    </citation>
    <scope>NUCLEOTIDE SEQUENCE [LARGE SCALE GENOMIC DNA]</scope>
    <source>
        <strain evidence="5 6">ATCC 35681</strain>
    </source>
</reference>
<dbReference type="SUPFAM" id="SSF53187">
    <property type="entry name" value="Zn-dependent exopeptidases"/>
    <property type="match status" value="1"/>
</dbReference>
<dbReference type="SMART" id="SM00646">
    <property type="entry name" value="Ami_3"/>
    <property type="match status" value="1"/>
</dbReference>
<dbReference type="PANTHER" id="PTHR30404">
    <property type="entry name" value="N-ACETYLMURAMOYL-L-ALANINE AMIDASE"/>
    <property type="match status" value="1"/>
</dbReference>
<dbReference type="CDD" id="cd02696">
    <property type="entry name" value="MurNAc-LAA"/>
    <property type="match status" value="1"/>
</dbReference>
<dbReference type="Gene3D" id="3.40.630.40">
    <property type="entry name" value="Zn-dependent exopeptidases"/>
    <property type="match status" value="1"/>
</dbReference>
<dbReference type="GO" id="GO:0071555">
    <property type="term" value="P:cell wall organization"/>
    <property type="evidence" value="ECO:0007669"/>
    <property type="project" value="UniProtKB-KW"/>
</dbReference>
<dbReference type="Pfam" id="PF08239">
    <property type="entry name" value="SH3_3"/>
    <property type="match status" value="2"/>
</dbReference>
<dbReference type="GO" id="GO:0030288">
    <property type="term" value="C:outer membrane-bounded periplasmic space"/>
    <property type="evidence" value="ECO:0007669"/>
    <property type="project" value="TreeGrafter"/>
</dbReference>
<keyword evidence="2" id="KW-0961">Cell wall biogenesis/degradation</keyword>
<dbReference type="HOGENOM" id="CLU_014322_1_0_9"/>
<evidence type="ECO:0000313" key="5">
    <source>
        <dbReference type="EMBL" id="AKG37853.1"/>
    </source>
</evidence>
<evidence type="ECO:0000256" key="2">
    <source>
        <dbReference type="ARBA" id="ARBA00023316"/>
    </source>
</evidence>
<keyword evidence="3" id="KW-0732">Signal</keyword>
<dbReference type="PATRIC" id="fig|1333534.5.peg.4204"/>
<dbReference type="PANTHER" id="PTHR30404:SF0">
    <property type="entry name" value="N-ACETYLMURAMOYL-L-ALANINE AMIDASE AMIC"/>
    <property type="match status" value="1"/>
</dbReference>
<dbReference type="PROSITE" id="PS51781">
    <property type="entry name" value="SH3B"/>
    <property type="match status" value="2"/>
</dbReference>
<organism evidence="5 6">
    <name type="scientific">Paenibacillus durus ATCC 35681</name>
    <dbReference type="NCBI Taxonomy" id="1333534"/>
    <lineage>
        <taxon>Bacteria</taxon>
        <taxon>Bacillati</taxon>
        <taxon>Bacillota</taxon>
        <taxon>Bacilli</taxon>
        <taxon>Bacillales</taxon>
        <taxon>Paenibacillaceae</taxon>
        <taxon>Paenibacillus</taxon>
    </lineage>
</organism>
<feature type="chain" id="PRO_5002515306" description="SH3b domain-containing protein" evidence="3">
    <location>
        <begin position="22"/>
        <end position="373"/>
    </location>
</feature>
<evidence type="ECO:0000259" key="4">
    <source>
        <dbReference type="PROSITE" id="PS51781"/>
    </source>
</evidence>
<evidence type="ECO:0000313" key="6">
    <source>
        <dbReference type="Proteomes" id="UP000034189"/>
    </source>
</evidence>
<dbReference type="GO" id="GO:0008745">
    <property type="term" value="F:N-acetylmuramoyl-L-alanine amidase activity"/>
    <property type="evidence" value="ECO:0007669"/>
    <property type="project" value="InterPro"/>
</dbReference>
<evidence type="ECO:0000256" key="1">
    <source>
        <dbReference type="ARBA" id="ARBA00022801"/>
    </source>
</evidence>
<accession>A0A0F7FGE2</accession>
<gene>
    <name evidence="5" type="ORF">VK70_19125</name>
</gene>
<sequence length="373" mass="38799">MAAAAAITLLSLMLTSHTAQADSYTAKVYATSLNVRSEPAGGAAVTGAVKGGALVTVTDEQHGWLKIRTGNTTGWVAGYYLKKAGGTAASSQATVTAVKKSAAPRSSTAIVTAGSLRIRSGPGTGYDVIGSLAARDAVTVLSRRSGWLNIRTEGGAIGWVAEPYVTAGASAAPAAGIRRTSSSAAASRPASASLRGKRIVVDPGHGGDDPGMIGTTYGTMEKDLNLQTALYLHDDLEAAGARVTMTRTRDDERPSLSARSELAQSVSADAFISIHFNSSPKKISGTLTFFYSESDDLKLARAIENRLGEGIALKSNGVSFGDYHILRTNETPAALVELGFLTNPDDESIVRRASYQRKAAQAIAEGIADYLSQ</sequence>
<feature type="domain" description="SH3b" evidence="4">
    <location>
        <begin position="23"/>
        <end position="85"/>
    </location>
</feature>
<feature type="domain" description="SH3b" evidence="4">
    <location>
        <begin position="106"/>
        <end position="169"/>
    </location>
</feature>
<dbReference type="Pfam" id="PF01520">
    <property type="entry name" value="Amidase_3"/>
    <property type="match status" value="1"/>
</dbReference>
<keyword evidence="1" id="KW-0378">Hydrolase</keyword>
<evidence type="ECO:0000256" key="3">
    <source>
        <dbReference type="SAM" id="SignalP"/>
    </source>
</evidence>
<feature type="signal peptide" evidence="3">
    <location>
        <begin position="1"/>
        <end position="21"/>
    </location>
</feature>
<dbReference type="GO" id="GO:0009253">
    <property type="term" value="P:peptidoglycan catabolic process"/>
    <property type="evidence" value="ECO:0007669"/>
    <property type="project" value="InterPro"/>
</dbReference>
<proteinExistence type="predicted"/>
<dbReference type="InterPro" id="IPR003646">
    <property type="entry name" value="SH3-like_bac-type"/>
</dbReference>